<comment type="caution">
    <text evidence="1">The sequence shown here is derived from an EMBL/GenBank/DDBJ whole genome shotgun (WGS) entry which is preliminary data.</text>
</comment>
<proteinExistence type="predicted"/>
<dbReference type="EMBL" id="MAXA01000257">
    <property type="protein sequence ID" value="OHV21205.1"/>
    <property type="molecule type" value="Genomic_DNA"/>
</dbReference>
<reference evidence="2" key="1">
    <citation type="submission" date="2016-07" db="EMBL/GenBank/DDBJ databases">
        <title>Frankia sp. NRRL B-16219 Genome sequencing.</title>
        <authorList>
            <person name="Ghodhbane-Gtari F."/>
            <person name="Swanson E."/>
            <person name="Gueddou A."/>
            <person name="Louati M."/>
            <person name="Nouioui I."/>
            <person name="Hezbri K."/>
            <person name="Abebe-Akele F."/>
            <person name="Simpson S."/>
            <person name="Morris K."/>
            <person name="Thomas K."/>
            <person name="Gtari M."/>
            <person name="Tisa L.S."/>
        </authorList>
    </citation>
    <scope>NUCLEOTIDE SEQUENCE [LARGE SCALE GENOMIC DNA]</scope>
    <source>
        <strain evidence="2">NRRL B-16219</strain>
    </source>
</reference>
<keyword evidence="2" id="KW-1185">Reference proteome</keyword>
<sequence>MGENSLIGWTDHTFNPWAGCSRISPGCQDCYADNDWARRWHPDKPLWRRHGQRMVMSDSTWRNPVKWNREAQQANRPAFTFCASMADVFEDHPGVVDARTRLWDLIDATPWLRWQLLTKRPENVARMVPWADRWPDHVLLGTSVENQQYADTRLPVLRSLPVAVRFLSCEPLLGPVELDLDGIGWVIVGGKSGGRPRPFDLEWARSIRDQCAAAGIPVFVKQMGTAWARANGHRGKGISDGQEPALWPEDLRVQQIPPAVPAASVDALL</sequence>
<organism evidence="1 2">
    <name type="scientific">Parafrankia soli</name>
    <dbReference type="NCBI Taxonomy" id="2599596"/>
    <lineage>
        <taxon>Bacteria</taxon>
        <taxon>Bacillati</taxon>
        <taxon>Actinomycetota</taxon>
        <taxon>Actinomycetes</taxon>
        <taxon>Frankiales</taxon>
        <taxon>Frankiaceae</taxon>
        <taxon>Parafrankia</taxon>
    </lineage>
</organism>
<dbReference type="InterPro" id="IPR011101">
    <property type="entry name" value="DUF5131"/>
</dbReference>
<accession>A0A1S1PK11</accession>
<dbReference type="RefSeq" id="WP_071066550.1">
    <property type="nucleotide sequence ID" value="NZ_MAXA01000257.1"/>
</dbReference>
<name>A0A1S1PK11_9ACTN</name>
<evidence type="ECO:0000313" key="1">
    <source>
        <dbReference type="EMBL" id="OHV21205.1"/>
    </source>
</evidence>
<dbReference type="AlphaFoldDB" id="A0A1S1PK11"/>
<gene>
    <name evidence="1" type="ORF">BBK14_07980</name>
</gene>
<dbReference type="Proteomes" id="UP000179769">
    <property type="component" value="Unassembled WGS sequence"/>
</dbReference>
<protein>
    <recommendedName>
        <fullName evidence="3">Phage Gp37/Gp68 family protein</fullName>
    </recommendedName>
</protein>
<evidence type="ECO:0008006" key="3">
    <source>
        <dbReference type="Google" id="ProtNLM"/>
    </source>
</evidence>
<dbReference type="CDD" id="cd01653">
    <property type="entry name" value="GATase1"/>
    <property type="match status" value="1"/>
</dbReference>
<dbReference type="Pfam" id="PF07505">
    <property type="entry name" value="DUF5131"/>
    <property type="match status" value="1"/>
</dbReference>
<dbReference type="OrthoDB" id="9787478at2"/>
<evidence type="ECO:0000313" key="2">
    <source>
        <dbReference type="Proteomes" id="UP000179769"/>
    </source>
</evidence>